<dbReference type="GO" id="GO:0030431">
    <property type="term" value="P:sleep"/>
    <property type="evidence" value="ECO:0007669"/>
    <property type="project" value="InterPro"/>
</dbReference>
<dbReference type="OrthoDB" id="6329445at2759"/>
<keyword evidence="4" id="KW-1185">Reference proteome</keyword>
<keyword evidence="1" id="KW-0732">Signal</keyword>
<organism evidence="3 4">
    <name type="scientific">Ladona fulva</name>
    <name type="common">Scarce chaser dragonfly</name>
    <name type="synonym">Libellula fulva</name>
    <dbReference type="NCBI Taxonomy" id="123851"/>
    <lineage>
        <taxon>Eukaryota</taxon>
        <taxon>Metazoa</taxon>
        <taxon>Ecdysozoa</taxon>
        <taxon>Arthropoda</taxon>
        <taxon>Hexapoda</taxon>
        <taxon>Insecta</taxon>
        <taxon>Pterygota</taxon>
        <taxon>Palaeoptera</taxon>
        <taxon>Odonata</taxon>
        <taxon>Epiprocta</taxon>
        <taxon>Anisoptera</taxon>
        <taxon>Libelluloidea</taxon>
        <taxon>Libellulidae</taxon>
        <taxon>Ladona</taxon>
    </lineage>
</organism>
<keyword evidence="2" id="KW-0325">Glycoprotein</keyword>
<evidence type="ECO:0000313" key="4">
    <source>
        <dbReference type="Proteomes" id="UP000792457"/>
    </source>
</evidence>
<evidence type="ECO:0000313" key="3">
    <source>
        <dbReference type="EMBL" id="KAG8238899.1"/>
    </source>
</evidence>
<dbReference type="Proteomes" id="UP000792457">
    <property type="component" value="Unassembled WGS sequence"/>
</dbReference>
<dbReference type="InterPro" id="IPR031424">
    <property type="entry name" value="QVR-like"/>
</dbReference>
<dbReference type="GO" id="GO:0032222">
    <property type="term" value="P:regulation of synaptic transmission, cholinergic"/>
    <property type="evidence" value="ECO:0007669"/>
    <property type="project" value="InterPro"/>
</dbReference>
<evidence type="ECO:0008006" key="5">
    <source>
        <dbReference type="Google" id="ProtNLM"/>
    </source>
</evidence>
<dbReference type="AlphaFoldDB" id="A0A8K0KP59"/>
<evidence type="ECO:0000256" key="2">
    <source>
        <dbReference type="ARBA" id="ARBA00023180"/>
    </source>
</evidence>
<proteinExistence type="predicted"/>
<dbReference type="Pfam" id="PF17064">
    <property type="entry name" value="QVR"/>
    <property type="match status" value="1"/>
</dbReference>
<evidence type="ECO:0000256" key="1">
    <source>
        <dbReference type="ARBA" id="ARBA00022729"/>
    </source>
</evidence>
<gene>
    <name evidence="3" type="ORF">J437_LFUL015184</name>
</gene>
<accession>A0A8K0KP59</accession>
<comment type="caution">
    <text evidence="3">The sequence shown here is derived from an EMBL/GenBank/DDBJ whole genome shotgun (WGS) entry which is preliminary data.</text>
</comment>
<reference evidence="3" key="1">
    <citation type="submission" date="2013-04" db="EMBL/GenBank/DDBJ databases">
        <authorList>
            <person name="Qu J."/>
            <person name="Murali S.C."/>
            <person name="Bandaranaike D."/>
            <person name="Bellair M."/>
            <person name="Blankenburg K."/>
            <person name="Chao H."/>
            <person name="Dinh H."/>
            <person name="Doddapaneni H."/>
            <person name="Downs B."/>
            <person name="Dugan-Rocha S."/>
            <person name="Elkadiri S."/>
            <person name="Gnanaolivu R.D."/>
            <person name="Hernandez B."/>
            <person name="Javaid M."/>
            <person name="Jayaseelan J.C."/>
            <person name="Lee S."/>
            <person name="Li M."/>
            <person name="Ming W."/>
            <person name="Munidasa M."/>
            <person name="Muniz J."/>
            <person name="Nguyen L."/>
            <person name="Ongeri F."/>
            <person name="Osuji N."/>
            <person name="Pu L.-L."/>
            <person name="Puazo M."/>
            <person name="Qu C."/>
            <person name="Quiroz J."/>
            <person name="Raj R."/>
            <person name="Weissenberger G."/>
            <person name="Xin Y."/>
            <person name="Zou X."/>
            <person name="Han Y."/>
            <person name="Richards S."/>
            <person name="Worley K."/>
            <person name="Muzny D."/>
            <person name="Gibbs R."/>
        </authorList>
    </citation>
    <scope>NUCLEOTIDE SEQUENCE</scope>
    <source>
        <strain evidence="3">Sampled in the wild</strain>
    </source>
</reference>
<sequence length="196" mass="21365">MEQETTIGEADIETGRAKGGLWCYKCSATAIPPSTSANGSHTQTPPCSRFDPYSLEFQVECSDSTFCLKKSSEMALNNGEIVRTESRGCAPQTYNYHSYSEGVGWSVQKAREDEAYEHGCTTDAANPAGLKVPSAEHCYCSKHLCNSAASIGGRRSVGERMVEEVVTVAQHTDAMAVIVVFNVVKYIRSLRGEDIY</sequence>
<name>A0A8K0KP59_LADFU</name>
<dbReference type="EMBL" id="KZ309466">
    <property type="protein sequence ID" value="KAG8238899.1"/>
    <property type="molecule type" value="Genomic_DNA"/>
</dbReference>
<protein>
    <recommendedName>
        <fullName evidence="5">Protein sleepless</fullName>
    </recommendedName>
</protein>
<reference evidence="3" key="2">
    <citation type="submission" date="2017-10" db="EMBL/GenBank/DDBJ databases">
        <title>Ladona fulva Genome sequencing and assembly.</title>
        <authorList>
            <person name="Murali S."/>
            <person name="Richards S."/>
            <person name="Bandaranaike D."/>
            <person name="Bellair M."/>
            <person name="Blankenburg K."/>
            <person name="Chao H."/>
            <person name="Dinh H."/>
            <person name="Doddapaneni H."/>
            <person name="Dugan-Rocha S."/>
            <person name="Elkadiri S."/>
            <person name="Gnanaolivu R."/>
            <person name="Hernandez B."/>
            <person name="Skinner E."/>
            <person name="Javaid M."/>
            <person name="Lee S."/>
            <person name="Li M."/>
            <person name="Ming W."/>
            <person name="Munidasa M."/>
            <person name="Muniz J."/>
            <person name="Nguyen L."/>
            <person name="Hughes D."/>
            <person name="Osuji N."/>
            <person name="Pu L.-L."/>
            <person name="Puazo M."/>
            <person name="Qu C."/>
            <person name="Quiroz J."/>
            <person name="Raj R."/>
            <person name="Weissenberger G."/>
            <person name="Xin Y."/>
            <person name="Zou X."/>
            <person name="Han Y."/>
            <person name="Worley K."/>
            <person name="Muzny D."/>
            <person name="Gibbs R."/>
        </authorList>
    </citation>
    <scope>NUCLEOTIDE SEQUENCE</scope>
    <source>
        <strain evidence="3">Sampled in the wild</strain>
    </source>
</reference>